<name>A0A8S3Z9J3_9EUPU</name>
<evidence type="ECO:0000256" key="2">
    <source>
        <dbReference type="ARBA" id="ARBA00022692"/>
    </source>
</evidence>
<evidence type="ECO:0000256" key="5">
    <source>
        <dbReference type="SAM" id="Phobius"/>
    </source>
</evidence>
<feature type="non-terminal residue" evidence="7">
    <location>
        <position position="1"/>
    </location>
</feature>
<dbReference type="GO" id="GO:0016020">
    <property type="term" value="C:membrane"/>
    <property type="evidence" value="ECO:0007669"/>
    <property type="project" value="UniProtKB-SubCell"/>
</dbReference>
<dbReference type="PROSITE" id="PS50262">
    <property type="entry name" value="G_PROTEIN_RECEP_F1_2"/>
    <property type="match status" value="1"/>
</dbReference>
<accession>A0A8S3Z9J3</accession>
<evidence type="ECO:0000256" key="3">
    <source>
        <dbReference type="ARBA" id="ARBA00022989"/>
    </source>
</evidence>
<comment type="subcellular location">
    <subcellularLocation>
        <location evidence="1">Membrane</location>
    </subcellularLocation>
</comment>
<feature type="domain" description="G-protein coupled receptors family 1 profile" evidence="6">
    <location>
        <begin position="46"/>
        <end position="104"/>
    </location>
</feature>
<dbReference type="InterPro" id="IPR000276">
    <property type="entry name" value="GPCR_Rhodpsn"/>
</dbReference>
<dbReference type="SUPFAM" id="SSF81321">
    <property type="entry name" value="Family A G protein-coupled receptor-like"/>
    <property type="match status" value="1"/>
</dbReference>
<evidence type="ECO:0000256" key="4">
    <source>
        <dbReference type="ARBA" id="ARBA00023136"/>
    </source>
</evidence>
<evidence type="ECO:0000313" key="8">
    <source>
        <dbReference type="Proteomes" id="UP000678393"/>
    </source>
</evidence>
<feature type="transmembrane region" description="Helical" evidence="5">
    <location>
        <begin position="30"/>
        <end position="55"/>
    </location>
</feature>
<protein>
    <recommendedName>
        <fullName evidence="6">G-protein coupled receptors family 1 profile domain-containing protein</fullName>
    </recommendedName>
</protein>
<dbReference type="AlphaFoldDB" id="A0A8S3Z9J3"/>
<comment type="caution">
    <text evidence="7">The sequence shown here is derived from an EMBL/GenBank/DDBJ whole genome shotgun (WGS) entry which is preliminary data.</text>
</comment>
<dbReference type="Gene3D" id="1.20.1070.10">
    <property type="entry name" value="Rhodopsin 7-helix transmembrane proteins"/>
    <property type="match status" value="1"/>
</dbReference>
<dbReference type="GO" id="GO:0004930">
    <property type="term" value="F:G protein-coupled receptor activity"/>
    <property type="evidence" value="ECO:0007669"/>
    <property type="project" value="InterPro"/>
</dbReference>
<evidence type="ECO:0000259" key="6">
    <source>
        <dbReference type="PROSITE" id="PS50262"/>
    </source>
</evidence>
<reference evidence="7" key="1">
    <citation type="submission" date="2021-04" db="EMBL/GenBank/DDBJ databases">
        <authorList>
            <consortium name="Molecular Ecology Group"/>
        </authorList>
    </citation>
    <scope>NUCLEOTIDE SEQUENCE</scope>
</reference>
<dbReference type="Proteomes" id="UP000678393">
    <property type="component" value="Unassembled WGS sequence"/>
</dbReference>
<sequence>MAINIDEMSQNDGYLPLVNKTFVRQEGVPYVPLASIVVVLFVSIFGNSFVIAAFFRDSRLKVIFNLFVVHLAAADIILSVIVMLVVLGELAQVSLLGTWTVFCQ</sequence>
<keyword evidence="8" id="KW-1185">Reference proteome</keyword>
<dbReference type="OrthoDB" id="6086446at2759"/>
<dbReference type="EMBL" id="CAJHNH020001793">
    <property type="protein sequence ID" value="CAG5124525.1"/>
    <property type="molecule type" value="Genomic_DNA"/>
</dbReference>
<organism evidence="7 8">
    <name type="scientific">Candidula unifasciata</name>
    <dbReference type="NCBI Taxonomy" id="100452"/>
    <lineage>
        <taxon>Eukaryota</taxon>
        <taxon>Metazoa</taxon>
        <taxon>Spiralia</taxon>
        <taxon>Lophotrochozoa</taxon>
        <taxon>Mollusca</taxon>
        <taxon>Gastropoda</taxon>
        <taxon>Heterobranchia</taxon>
        <taxon>Euthyneura</taxon>
        <taxon>Panpulmonata</taxon>
        <taxon>Eupulmonata</taxon>
        <taxon>Stylommatophora</taxon>
        <taxon>Helicina</taxon>
        <taxon>Helicoidea</taxon>
        <taxon>Geomitridae</taxon>
        <taxon>Candidula</taxon>
    </lineage>
</organism>
<evidence type="ECO:0000256" key="1">
    <source>
        <dbReference type="ARBA" id="ARBA00004370"/>
    </source>
</evidence>
<keyword evidence="3 5" id="KW-1133">Transmembrane helix</keyword>
<gene>
    <name evidence="7" type="ORF">CUNI_LOCUS10083</name>
</gene>
<keyword evidence="2 5" id="KW-0812">Transmembrane</keyword>
<evidence type="ECO:0000313" key="7">
    <source>
        <dbReference type="EMBL" id="CAG5124525.1"/>
    </source>
</evidence>
<keyword evidence="4 5" id="KW-0472">Membrane</keyword>
<feature type="transmembrane region" description="Helical" evidence="5">
    <location>
        <begin position="62"/>
        <end position="87"/>
    </location>
</feature>
<dbReference type="PRINTS" id="PR00237">
    <property type="entry name" value="GPCRRHODOPSN"/>
</dbReference>
<dbReference type="InterPro" id="IPR017452">
    <property type="entry name" value="GPCR_Rhodpsn_7TM"/>
</dbReference>
<proteinExistence type="predicted"/>